<dbReference type="AlphaFoldDB" id="A0A383EHC1"/>
<protein>
    <recommendedName>
        <fullName evidence="2">Amidohydrolase</fullName>
    </recommendedName>
</protein>
<evidence type="ECO:0008006" key="2">
    <source>
        <dbReference type="Google" id="ProtNLM"/>
    </source>
</evidence>
<proteinExistence type="predicted"/>
<sequence length="119" mass="13383">MVRGYRIISGDSHLEVAPNRWTHRVPTEYRGMAPRLQRQATGGDAWVVETEPPREVAFDLYGGKGRDAWQPYGQNYEGTAGTGSPEQRLLEQDKDGIDAEILFPNQAGGPRLWRSIKDD</sequence>
<organism evidence="1">
    <name type="scientific">marine metagenome</name>
    <dbReference type="NCBI Taxonomy" id="408172"/>
    <lineage>
        <taxon>unclassified sequences</taxon>
        <taxon>metagenomes</taxon>
        <taxon>ecological metagenomes</taxon>
    </lineage>
</organism>
<dbReference type="Gene3D" id="3.20.20.140">
    <property type="entry name" value="Metal-dependent hydrolases"/>
    <property type="match status" value="1"/>
</dbReference>
<feature type="non-terminal residue" evidence="1">
    <location>
        <position position="119"/>
    </location>
</feature>
<reference evidence="1" key="1">
    <citation type="submission" date="2018-05" db="EMBL/GenBank/DDBJ databases">
        <authorList>
            <person name="Lanie J.A."/>
            <person name="Ng W.-L."/>
            <person name="Kazmierczak K.M."/>
            <person name="Andrzejewski T.M."/>
            <person name="Davidsen T.M."/>
            <person name="Wayne K.J."/>
            <person name="Tettelin H."/>
            <person name="Glass J.I."/>
            <person name="Rusch D."/>
            <person name="Podicherti R."/>
            <person name="Tsui H.-C.T."/>
            <person name="Winkler M.E."/>
        </authorList>
    </citation>
    <scope>NUCLEOTIDE SEQUENCE</scope>
</reference>
<evidence type="ECO:0000313" key="1">
    <source>
        <dbReference type="EMBL" id="SVE56039.1"/>
    </source>
</evidence>
<accession>A0A383EHC1</accession>
<name>A0A383EHC1_9ZZZZ</name>
<dbReference type="EMBL" id="UINC01225817">
    <property type="protein sequence ID" value="SVE56039.1"/>
    <property type="molecule type" value="Genomic_DNA"/>
</dbReference>
<gene>
    <name evidence="1" type="ORF">METZ01_LOCUS508893</name>
</gene>